<keyword evidence="1" id="KW-1133">Transmembrane helix</keyword>
<gene>
    <name evidence="2" type="ORF">DJ021_03165</name>
</gene>
<evidence type="ECO:0008006" key="4">
    <source>
        <dbReference type="Google" id="ProtNLM"/>
    </source>
</evidence>
<organism evidence="2 3">
    <name type="scientific">Phenylobacterium hankyongense</name>
    <dbReference type="NCBI Taxonomy" id="1813876"/>
    <lineage>
        <taxon>Bacteria</taxon>
        <taxon>Pseudomonadati</taxon>
        <taxon>Pseudomonadota</taxon>
        <taxon>Alphaproteobacteria</taxon>
        <taxon>Caulobacterales</taxon>
        <taxon>Caulobacteraceae</taxon>
        <taxon>Phenylobacterium</taxon>
    </lineage>
</organism>
<keyword evidence="3" id="KW-1185">Reference proteome</keyword>
<feature type="transmembrane region" description="Helical" evidence="1">
    <location>
        <begin position="20"/>
        <end position="44"/>
    </location>
</feature>
<comment type="caution">
    <text evidence="2">The sequence shown here is derived from an EMBL/GenBank/DDBJ whole genome shotgun (WGS) entry which is preliminary data.</text>
</comment>
<dbReference type="OrthoDB" id="7652114at2"/>
<reference evidence="3" key="1">
    <citation type="submission" date="2018-05" db="EMBL/GenBank/DDBJ databases">
        <authorList>
            <person name="Li X."/>
        </authorList>
    </citation>
    <scope>NUCLEOTIDE SEQUENCE [LARGE SCALE GENOMIC DNA]</scope>
    <source>
        <strain evidence="3">HKS-05</strain>
    </source>
</reference>
<name>A0A328AV11_9CAUL</name>
<keyword evidence="1" id="KW-0472">Membrane</keyword>
<dbReference type="RefSeq" id="WP_111456163.1">
    <property type="nucleotide sequence ID" value="NZ_QFYP01000001.1"/>
</dbReference>
<dbReference type="AlphaFoldDB" id="A0A328AV11"/>
<protein>
    <recommendedName>
        <fullName evidence="4">Capsule biosynthesis protein</fullName>
    </recommendedName>
</protein>
<keyword evidence="1" id="KW-0812">Transmembrane</keyword>
<evidence type="ECO:0000313" key="3">
    <source>
        <dbReference type="Proteomes" id="UP000249842"/>
    </source>
</evidence>
<dbReference type="EMBL" id="QFYP01000001">
    <property type="protein sequence ID" value="RAK58870.1"/>
    <property type="molecule type" value="Genomic_DNA"/>
</dbReference>
<dbReference type="Proteomes" id="UP000249842">
    <property type="component" value="Unassembled WGS sequence"/>
</dbReference>
<dbReference type="Pfam" id="PF19883">
    <property type="entry name" value="DUF6356"/>
    <property type="match status" value="1"/>
</dbReference>
<evidence type="ECO:0000313" key="2">
    <source>
        <dbReference type="EMBL" id="RAK58870.1"/>
    </source>
</evidence>
<evidence type="ECO:0000256" key="1">
    <source>
        <dbReference type="SAM" id="Phobius"/>
    </source>
</evidence>
<sequence length="78" mass="8581">MRAFTQHPASVGESYFQHLGSAWGFAFCMAAGAAACLLHGLFPFAFQKSGSRRICDLHERMVANRRRHEDGGRPAQSA</sequence>
<accession>A0A328AV11</accession>
<dbReference type="InterPro" id="IPR045936">
    <property type="entry name" value="DUF6356"/>
</dbReference>
<proteinExistence type="predicted"/>